<keyword evidence="1" id="KW-0732">Signal</keyword>
<organism evidence="3 4">
    <name type="scientific">Kineococcus aurantiacus</name>
    <dbReference type="NCBI Taxonomy" id="37633"/>
    <lineage>
        <taxon>Bacteria</taxon>
        <taxon>Bacillati</taxon>
        <taxon>Actinomycetota</taxon>
        <taxon>Actinomycetes</taxon>
        <taxon>Kineosporiales</taxon>
        <taxon>Kineosporiaceae</taxon>
        <taxon>Kineococcus</taxon>
    </lineage>
</organism>
<dbReference type="PROSITE" id="PS51762">
    <property type="entry name" value="GH16_2"/>
    <property type="match status" value="1"/>
</dbReference>
<dbReference type="Proteomes" id="UP000521922">
    <property type="component" value="Unassembled WGS sequence"/>
</dbReference>
<feature type="domain" description="GH16" evidence="2">
    <location>
        <begin position="61"/>
        <end position="304"/>
    </location>
</feature>
<dbReference type="SUPFAM" id="SSF49899">
    <property type="entry name" value="Concanavalin A-like lectins/glucanases"/>
    <property type="match status" value="1"/>
</dbReference>
<keyword evidence="4" id="KW-1185">Reference proteome</keyword>
<dbReference type="EMBL" id="JACCBB010000001">
    <property type="protein sequence ID" value="NYD20731.1"/>
    <property type="molecule type" value="Genomic_DNA"/>
</dbReference>
<dbReference type="PANTHER" id="PTHR10963:SF60">
    <property type="entry name" value="GRAM-NEGATIVE BACTERIA-BINDING PROTEIN 1-RELATED"/>
    <property type="match status" value="1"/>
</dbReference>
<evidence type="ECO:0000313" key="3">
    <source>
        <dbReference type="EMBL" id="NYD20731.1"/>
    </source>
</evidence>
<reference evidence="3 4" key="1">
    <citation type="submission" date="2020-07" db="EMBL/GenBank/DDBJ databases">
        <title>Sequencing the genomes of 1000 actinobacteria strains.</title>
        <authorList>
            <person name="Klenk H.-P."/>
        </authorList>
    </citation>
    <scope>NUCLEOTIDE SEQUENCE [LARGE SCALE GENOMIC DNA]</scope>
    <source>
        <strain evidence="3 4">DSM 7487</strain>
    </source>
</reference>
<dbReference type="InterPro" id="IPR006311">
    <property type="entry name" value="TAT_signal"/>
</dbReference>
<dbReference type="InterPro" id="IPR013320">
    <property type="entry name" value="ConA-like_dom_sf"/>
</dbReference>
<protein>
    <recommendedName>
        <fullName evidence="2">GH16 domain-containing protein</fullName>
    </recommendedName>
</protein>
<evidence type="ECO:0000259" key="2">
    <source>
        <dbReference type="PROSITE" id="PS51762"/>
    </source>
</evidence>
<gene>
    <name evidence="3" type="ORF">BJ968_000271</name>
</gene>
<dbReference type="PANTHER" id="PTHR10963">
    <property type="entry name" value="GLYCOSYL HYDROLASE-RELATED"/>
    <property type="match status" value="1"/>
</dbReference>
<dbReference type="InterPro" id="IPR000757">
    <property type="entry name" value="Beta-glucanase-like"/>
</dbReference>
<comment type="caution">
    <text evidence="3">The sequence shown here is derived from an EMBL/GenBank/DDBJ whole genome shotgun (WGS) entry which is preliminary data.</text>
</comment>
<name>A0A7Y9AS23_9ACTN</name>
<dbReference type="InterPro" id="IPR050546">
    <property type="entry name" value="Glycosyl_Hydrlase_16"/>
</dbReference>
<dbReference type="AlphaFoldDB" id="A0A7Y9AS23"/>
<dbReference type="CDD" id="cd00413">
    <property type="entry name" value="Glyco_hydrolase_16"/>
    <property type="match status" value="1"/>
</dbReference>
<accession>A0A7Y9AS23</accession>
<feature type="chain" id="PRO_5031392202" description="GH16 domain-containing protein" evidence="1">
    <location>
        <begin position="37"/>
        <end position="304"/>
    </location>
</feature>
<dbReference type="GO" id="GO:0005975">
    <property type="term" value="P:carbohydrate metabolic process"/>
    <property type="evidence" value="ECO:0007669"/>
    <property type="project" value="InterPro"/>
</dbReference>
<dbReference type="GO" id="GO:0004553">
    <property type="term" value="F:hydrolase activity, hydrolyzing O-glycosyl compounds"/>
    <property type="evidence" value="ECO:0007669"/>
    <property type="project" value="InterPro"/>
</dbReference>
<proteinExistence type="predicted"/>
<dbReference type="PROSITE" id="PS51318">
    <property type="entry name" value="TAT"/>
    <property type="match status" value="1"/>
</dbReference>
<evidence type="ECO:0000313" key="4">
    <source>
        <dbReference type="Proteomes" id="UP000521922"/>
    </source>
</evidence>
<sequence length="304" mass="32902">MTTPAPRRRRTLRTLVASAGAALSVLTLATAAPADAAGTGVTRGARTLSAAADTVGATTGTTTTTTPVNLATTPSGVRIPGSYGKWKRVFADDFTSTLNSDNWSRYQGTPRGKENAEWRRENTFVKDGKLVLRTQYENGTWYSGGTSNARSGSMTYGKWLVRFRADAADGIGYVFLLYPQGGGWPPEVDFAEDSGGDRQEFMATTHWSPQNKQAHAWLKSDSTQWHTVGVTIEPGLIQYTIDGRVWATYTGEGVPNQPMWLGLQAHHSDCNPKYPGSCSNIASGATPVQSDIEVDWVARYTLAQ</sequence>
<feature type="signal peptide" evidence="1">
    <location>
        <begin position="1"/>
        <end position="36"/>
    </location>
</feature>
<evidence type="ECO:0000256" key="1">
    <source>
        <dbReference type="SAM" id="SignalP"/>
    </source>
</evidence>
<dbReference type="Gene3D" id="2.60.120.200">
    <property type="match status" value="1"/>
</dbReference>
<dbReference type="Pfam" id="PF00722">
    <property type="entry name" value="Glyco_hydro_16"/>
    <property type="match status" value="1"/>
</dbReference>
<dbReference type="RefSeq" id="WP_179748542.1">
    <property type="nucleotide sequence ID" value="NZ_BAAAGN010000002.1"/>
</dbReference>